<keyword evidence="4" id="KW-1185">Reference proteome</keyword>
<keyword evidence="3" id="KW-0413">Isomerase</keyword>
<dbReference type="RefSeq" id="WP_147190440.1">
    <property type="nucleotide sequence ID" value="NZ_CP042435.1"/>
</dbReference>
<dbReference type="SUPFAM" id="SSF52096">
    <property type="entry name" value="ClpP/crotonase"/>
    <property type="match status" value="1"/>
</dbReference>
<dbReference type="CDD" id="cd06558">
    <property type="entry name" value="crotonase-like"/>
    <property type="match status" value="1"/>
</dbReference>
<dbReference type="InterPro" id="IPR014748">
    <property type="entry name" value="Enoyl-CoA_hydra_C"/>
</dbReference>
<dbReference type="InterPro" id="IPR029045">
    <property type="entry name" value="ClpP/crotonase-like_dom_sf"/>
</dbReference>
<evidence type="ECO:0000313" key="3">
    <source>
        <dbReference type="EMBL" id="QEC68437.1"/>
    </source>
</evidence>
<dbReference type="GO" id="GO:0016853">
    <property type="term" value="F:isomerase activity"/>
    <property type="evidence" value="ECO:0007669"/>
    <property type="project" value="UniProtKB-KW"/>
</dbReference>
<reference evidence="3 4" key="1">
    <citation type="journal article" date="2016" name="Int. J. Syst. Evol. Microbiol.">
        <title>Panacibacter ginsenosidivorans gen. nov., sp. nov., with ginsenoside converting activity isolated from soil of a ginseng field.</title>
        <authorList>
            <person name="Siddiqi M.Z."/>
            <person name="Muhammad Shafi S."/>
            <person name="Choi K.D."/>
            <person name="Im W.T."/>
        </authorList>
    </citation>
    <scope>NUCLEOTIDE SEQUENCE [LARGE SCALE GENOMIC DNA]</scope>
    <source>
        <strain evidence="3 4">Gsoil1550</strain>
    </source>
</reference>
<evidence type="ECO:0000313" key="4">
    <source>
        <dbReference type="Proteomes" id="UP000321533"/>
    </source>
</evidence>
<dbReference type="PROSITE" id="PS00166">
    <property type="entry name" value="ENOYL_COA_HYDRATASE"/>
    <property type="match status" value="1"/>
</dbReference>
<evidence type="ECO:0000256" key="2">
    <source>
        <dbReference type="RuleBase" id="RU003707"/>
    </source>
</evidence>
<dbReference type="InterPro" id="IPR001753">
    <property type="entry name" value="Enoyl-CoA_hydra/iso"/>
</dbReference>
<evidence type="ECO:0000256" key="1">
    <source>
        <dbReference type="ARBA" id="ARBA00005254"/>
    </source>
</evidence>
<dbReference type="AlphaFoldDB" id="A0A5B8VAE2"/>
<name>A0A5B8VAE2_9BACT</name>
<dbReference type="PANTHER" id="PTHR43802:SF1">
    <property type="entry name" value="IP11341P-RELATED"/>
    <property type="match status" value="1"/>
</dbReference>
<dbReference type="Pfam" id="PF00378">
    <property type="entry name" value="ECH_1"/>
    <property type="match status" value="1"/>
</dbReference>
<dbReference type="Proteomes" id="UP000321533">
    <property type="component" value="Chromosome"/>
</dbReference>
<dbReference type="Gene3D" id="3.90.226.10">
    <property type="entry name" value="2-enoyl-CoA Hydratase, Chain A, domain 1"/>
    <property type="match status" value="1"/>
</dbReference>
<dbReference type="KEGG" id="pgin:FRZ67_14405"/>
<sequence length="258" mass="28954">MPSILFEVKDQIAFITLNRPEKLNAFNREMALLFQQKLDECQHDKNVRCVYITGAGKSFCAGQDLSEVVETDGQEVNKMLREQYNPIVWKIRMMEKPVVGAINGVAAGAGANMALACDVVVATKSSYFTQAFSKIGLVPDSGGTFILPRFIGWQRASALMMLADKIPAEEAEKMGMLYKTFPDEIFVEESIKIAEKLSHMPTRSLALIKHALNFSVSNTFEQQLKIEDVFQQKAVETHDYKEGVKAFLEKRVPEYTGE</sequence>
<dbReference type="PANTHER" id="PTHR43802">
    <property type="entry name" value="ENOYL-COA HYDRATASE"/>
    <property type="match status" value="1"/>
</dbReference>
<protein>
    <submittedName>
        <fullName evidence="3">2-(1,2-epoxy-1,2-dihydrophenyl)acetyl-CoA isomerase</fullName>
    </submittedName>
</protein>
<organism evidence="3 4">
    <name type="scientific">Panacibacter ginsenosidivorans</name>
    <dbReference type="NCBI Taxonomy" id="1813871"/>
    <lineage>
        <taxon>Bacteria</taxon>
        <taxon>Pseudomonadati</taxon>
        <taxon>Bacteroidota</taxon>
        <taxon>Chitinophagia</taxon>
        <taxon>Chitinophagales</taxon>
        <taxon>Chitinophagaceae</taxon>
        <taxon>Panacibacter</taxon>
    </lineage>
</organism>
<dbReference type="EMBL" id="CP042435">
    <property type="protein sequence ID" value="QEC68437.1"/>
    <property type="molecule type" value="Genomic_DNA"/>
</dbReference>
<dbReference type="OrthoDB" id="9775794at2"/>
<dbReference type="InterPro" id="IPR018376">
    <property type="entry name" value="Enoyl-CoA_hyd/isom_CS"/>
</dbReference>
<accession>A0A5B8VAE2</accession>
<proteinExistence type="inferred from homology"/>
<dbReference type="Gene3D" id="1.10.12.10">
    <property type="entry name" value="Lyase 2-enoyl-coa Hydratase, Chain A, domain 2"/>
    <property type="match status" value="1"/>
</dbReference>
<gene>
    <name evidence="3" type="ORF">FRZ67_14405</name>
</gene>
<comment type="similarity">
    <text evidence="1 2">Belongs to the enoyl-CoA hydratase/isomerase family.</text>
</comment>